<comment type="caution">
    <text evidence="1">The sequence shown here is derived from an EMBL/GenBank/DDBJ whole genome shotgun (WGS) entry which is preliminary data.</text>
</comment>
<dbReference type="RefSeq" id="WP_380113992.1">
    <property type="nucleotide sequence ID" value="NZ_JBHSIU010000010.1"/>
</dbReference>
<organism evidence="1 2">
    <name type="scientific">Dactylosporangium cerinum</name>
    <dbReference type="NCBI Taxonomy" id="1434730"/>
    <lineage>
        <taxon>Bacteria</taxon>
        <taxon>Bacillati</taxon>
        <taxon>Actinomycetota</taxon>
        <taxon>Actinomycetes</taxon>
        <taxon>Micromonosporales</taxon>
        <taxon>Micromonosporaceae</taxon>
        <taxon>Dactylosporangium</taxon>
    </lineage>
</organism>
<keyword evidence="2" id="KW-1185">Reference proteome</keyword>
<name>A0ABV9VQ12_9ACTN</name>
<accession>A0ABV9VQ12</accession>
<sequence length="121" mass="13038">MTLNCWRCHRVSAADEPACAWCGVWLAALDPGRVPAPLRSLLAPARRWGISDDVFRVDAVDDASPFELDGLVQAVDGVDVDQVDAWLCGPEGDAADPANEYVAVSALMMAAELARLRLDPF</sequence>
<proteinExistence type="predicted"/>
<evidence type="ECO:0000313" key="1">
    <source>
        <dbReference type="EMBL" id="MFC4997759.1"/>
    </source>
</evidence>
<dbReference type="Proteomes" id="UP001595912">
    <property type="component" value="Unassembled WGS sequence"/>
</dbReference>
<protein>
    <submittedName>
        <fullName evidence="1">Uncharacterized protein</fullName>
    </submittedName>
</protein>
<dbReference type="EMBL" id="JBHSIU010000010">
    <property type="protein sequence ID" value="MFC4997759.1"/>
    <property type="molecule type" value="Genomic_DNA"/>
</dbReference>
<evidence type="ECO:0000313" key="2">
    <source>
        <dbReference type="Proteomes" id="UP001595912"/>
    </source>
</evidence>
<reference evidence="2" key="1">
    <citation type="journal article" date="2019" name="Int. J. Syst. Evol. Microbiol.">
        <title>The Global Catalogue of Microorganisms (GCM) 10K type strain sequencing project: providing services to taxonomists for standard genome sequencing and annotation.</title>
        <authorList>
            <consortium name="The Broad Institute Genomics Platform"/>
            <consortium name="The Broad Institute Genome Sequencing Center for Infectious Disease"/>
            <person name="Wu L."/>
            <person name="Ma J."/>
        </authorList>
    </citation>
    <scope>NUCLEOTIDE SEQUENCE [LARGE SCALE GENOMIC DNA]</scope>
    <source>
        <strain evidence="2">CGMCC 4.7152</strain>
    </source>
</reference>
<gene>
    <name evidence="1" type="ORF">ACFPIJ_07960</name>
</gene>